<dbReference type="EMBL" id="JACMSF010000034">
    <property type="protein sequence ID" value="MBC2905266.1"/>
    <property type="molecule type" value="Genomic_DNA"/>
</dbReference>
<feature type="compositionally biased region" description="Basic and acidic residues" evidence="1">
    <location>
        <begin position="148"/>
        <end position="164"/>
    </location>
</feature>
<dbReference type="AlphaFoldDB" id="A0A7X1J6Y8"/>
<dbReference type="RefSeq" id="WP_186285123.1">
    <property type="nucleotide sequence ID" value="NZ_JACMSF010000034.1"/>
</dbReference>
<proteinExistence type="predicted"/>
<accession>A0A7X1J6Y8</accession>
<evidence type="ECO:0000313" key="3">
    <source>
        <dbReference type="Proteomes" id="UP000584670"/>
    </source>
</evidence>
<feature type="region of interest" description="Disordered" evidence="1">
    <location>
        <begin position="146"/>
        <end position="173"/>
    </location>
</feature>
<organism evidence="2 3">
    <name type="scientific">Streptomyces cupreus</name>
    <dbReference type="NCBI Taxonomy" id="2759956"/>
    <lineage>
        <taxon>Bacteria</taxon>
        <taxon>Bacillati</taxon>
        <taxon>Actinomycetota</taxon>
        <taxon>Actinomycetes</taxon>
        <taxon>Kitasatosporales</taxon>
        <taxon>Streptomycetaceae</taxon>
        <taxon>Streptomyces</taxon>
    </lineage>
</organism>
<evidence type="ECO:0000313" key="2">
    <source>
        <dbReference type="EMBL" id="MBC2905266.1"/>
    </source>
</evidence>
<dbReference type="Proteomes" id="UP000584670">
    <property type="component" value="Unassembled WGS sequence"/>
</dbReference>
<sequence length="173" mass="18942">MNLQEALTRCSTLVIESADGIGRSDLITELAEHGFLIRCDADRLHHVDPTRPYRELFAEPGRLVLSGSIIHELVYGPLLRGESRVSWIQALDFAESVAERDGALIHLTAPRHPPRIAPTAFSEATDAYTRVFRSLSQHVPVVTLDAGDLDRPSPAHGPAHREVAGNKTKLTVG</sequence>
<name>A0A7X1J6Y8_9ACTN</name>
<gene>
    <name evidence="2" type="ORF">H4N64_27530</name>
</gene>
<keyword evidence="3" id="KW-1185">Reference proteome</keyword>
<comment type="caution">
    <text evidence="2">The sequence shown here is derived from an EMBL/GenBank/DDBJ whole genome shotgun (WGS) entry which is preliminary data.</text>
</comment>
<evidence type="ECO:0000256" key="1">
    <source>
        <dbReference type="SAM" id="MobiDB-lite"/>
    </source>
</evidence>
<reference evidence="2 3" key="1">
    <citation type="submission" date="2020-08" db="EMBL/GenBank/DDBJ databases">
        <title>Streptomyces sp. PSKA01 genome sequencing and assembly.</title>
        <authorList>
            <person name="Mandal S."/>
            <person name="Maiti P.K."/>
            <person name="Das P."/>
        </authorList>
    </citation>
    <scope>NUCLEOTIDE SEQUENCE [LARGE SCALE GENOMIC DNA]</scope>
    <source>
        <strain evidence="2 3">PSKA01</strain>
    </source>
</reference>
<protein>
    <submittedName>
        <fullName evidence="2">Uncharacterized protein</fullName>
    </submittedName>
</protein>